<organism evidence="1 2">
    <name type="scientific">Brugia timori</name>
    <dbReference type="NCBI Taxonomy" id="42155"/>
    <lineage>
        <taxon>Eukaryota</taxon>
        <taxon>Metazoa</taxon>
        <taxon>Ecdysozoa</taxon>
        <taxon>Nematoda</taxon>
        <taxon>Chromadorea</taxon>
        <taxon>Rhabditida</taxon>
        <taxon>Spirurina</taxon>
        <taxon>Spiruromorpha</taxon>
        <taxon>Filarioidea</taxon>
        <taxon>Onchocercidae</taxon>
        <taxon>Brugia</taxon>
    </lineage>
</organism>
<dbReference type="AlphaFoldDB" id="A0A3P7V1E7"/>
<dbReference type="Proteomes" id="UP000280834">
    <property type="component" value="Unassembled WGS sequence"/>
</dbReference>
<name>A0A3P7V1E7_9BILA</name>
<keyword evidence="2" id="KW-1185">Reference proteome</keyword>
<dbReference type="EMBL" id="UZAG01018843">
    <property type="protein sequence ID" value="VDO41280.1"/>
    <property type="molecule type" value="Genomic_DNA"/>
</dbReference>
<sequence length="65" mass="7352">MNWKDSFQALLQRQLDPLFGQFAEDPALPAVSRIPQLPIGSELVMLVKDLVGLQNTEYTYGDLIF</sequence>
<evidence type="ECO:0000313" key="1">
    <source>
        <dbReference type="EMBL" id="VDO41280.1"/>
    </source>
</evidence>
<evidence type="ECO:0000313" key="2">
    <source>
        <dbReference type="Proteomes" id="UP000280834"/>
    </source>
</evidence>
<proteinExistence type="predicted"/>
<accession>A0A3P7V1E7</accession>
<protein>
    <submittedName>
        <fullName evidence="1">Uncharacterized protein</fullName>
    </submittedName>
</protein>
<reference evidence="1 2" key="1">
    <citation type="submission" date="2018-11" db="EMBL/GenBank/DDBJ databases">
        <authorList>
            <consortium name="Pathogen Informatics"/>
        </authorList>
    </citation>
    <scope>NUCLEOTIDE SEQUENCE [LARGE SCALE GENOMIC DNA]</scope>
</reference>
<gene>
    <name evidence="1" type="ORF">BTMF_LOCUS12060</name>
</gene>